<evidence type="ECO:0000256" key="5">
    <source>
        <dbReference type="ARBA" id="ARBA00022958"/>
    </source>
</evidence>
<dbReference type="FunFam" id="1.20.1530.20:FF:000025">
    <property type="entry name" value="Cation/H(+) antiporter 28"/>
    <property type="match status" value="1"/>
</dbReference>
<evidence type="ECO:0000256" key="10">
    <source>
        <dbReference type="SAM" id="Phobius"/>
    </source>
</evidence>
<dbReference type="GO" id="GO:0016020">
    <property type="term" value="C:membrane"/>
    <property type="evidence" value="ECO:0007669"/>
    <property type="project" value="UniProtKB-SubCell"/>
</dbReference>
<dbReference type="InterPro" id="IPR057291">
    <property type="entry name" value="CHX17_2nd"/>
</dbReference>
<keyword evidence="7" id="KW-0406">Ion transport</keyword>
<evidence type="ECO:0000256" key="7">
    <source>
        <dbReference type="ARBA" id="ARBA00023065"/>
    </source>
</evidence>
<dbReference type="GO" id="GO:0015297">
    <property type="term" value="F:antiporter activity"/>
    <property type="evidence" value="ECO:0007669"/>
    <property type="project" value="InterPro"/>
</dbReference>
<dbReference type="InterPro" id="IPR006153">
    <property type="entry name" value="Cation/H_exchanger_TM"/>
</dbReference>
<evidence type="ECO:0000256" key="1">
    <source>
        <dbReference type="ARBA" id="ARBA00004141"/>
    </source>
</evidence>
<dbReference type="GO" id="GO:0006813">
    <property type="term" value="P:potassium ion transport"/>
    <property type="evidence" value="ECO:0007669"/>
    <property type="project" value="UniProtKB-KW"/>
</dbReference>
<dbReference type="InterPro" id="IPR038770">
    <property type="entry name" value="Na+/solute_symporter_sf"/>
</dbReference>
<feature type="transmembrane region" description="Helical" evidence="10">
    <location>
        <begin position="335"/>
        <end position="359"/>
    </location>
</feature>
<feature type="transmembrane region" description="Helical" evidence="10">
    <location>
        <begin position="175"/>
        <end position="197"/>
    </location>
</feature>
<comment type="caution">
    <text evidence="14">The sequence shown here is derived from an EMBL/GenBank/DDBJ whole genome shotgun (WGS) entry which is preliminary data.</text>
</comment>
<dbReference type="InterPro" id="IPR050794">
    <property type="entry name" value="CPA2_transporter"/>
</dbReference>
<keyword evidence="15" id="KW-1185">Reference proteome</keyword>
<name>A0AAN9E222_CROPI</name>
<evidence type="ECO:0000259" key="12">
    <source>
        <dbReference type="Pfam" id="PF23256"/>
    </source>
</evidence>
<feature type="transmembrane region" description="Helical" evidence="10">
    <location>
        <begin position="292"/>
        <end position="314"/>
    </location>
</feature>
<proteinExistence type="inferred from homology"/>
<dbReference type="Proteomes" id="UP001372338">
    <property type="component" value="Unassembled WGS sequence"/>
</dbReference>
<evidence type="ECO:0000313" key="14">
    <source>
        <dbReference type="EMBL" id="KAK7243533.1"/>
    </source>
</evidence>
<keyword evidence="4 10" id="KW-0812">Transmembrane</keyword>
<dbReference type="GO" id="GO:0012505">
    <property type="term" value="C:endomembrane system"/>
    <property type="evidence" value="ECO:0007669"/>
    <property type="project" value="TreeGrafter"/>
</dbReference>
<feature type="transmembrane region" description="Helical" evidence="10">
    <location>
        <begin position="77"/>
        <end position="100"/>
    </location>
</feature>
<gene>
    <name evidence="14" type="ORF">RIF29_38332</name>
</gene>
<dbReference type="AlphaFoldDB" id="A0AAN9E222"/>
<keyword evidence="2" id="KW-0813">Transport</keyword>
<feature type="domain" description="Cation/H+ exchanger transmembrane" evidence="11">
    <location>
        <begin position="34"/>
        <end position="410"/>
    </location>
</feature>
<dbReference type="EMBL" id="JAYWIO010000008">
    <property type="protein sequence ID" value="KAK7243533.1"/>
    <property type="molecule type" value="Genomic_DNA"/>
</dbReference>
<feature type="domain" description="Cation/H(+) antiporter central" evidence="12">
    <location>
        <begin position="472"/>
        <end position="607"/>
    </location>
</feature>
<reference evidence="14 15" key="1">
    <citation type="submission" date="2024-01" db="EMBL/GenBank/DDBJ databases">
        <title>The genomes of 5 underutilized Papilionoideae crops provide insights into root nodulation and disease resistanc.</title>
        <authorList>
            <person name="Yuan L."/>
        </authorList>
    </citation>
    <scope>NUCLEOTIDE SEQUENCE [LARGE SCALE GENOMIC DNA]</scope>
    <source>
        <strain evidence="14">ZHUSHIDOU_FW_LH</strain>
        <tissue evidence="14">Leaf</tissue>
    </source>
</reference>
<sequence>MNFLPAEYSECGGKLSNTAFTVSSNFLVYIIMVFLCNGTHLMLKPYSQPRISSDMVVGLIIGRLPLVRELFDGFNDTFGSIIDFGMMCYMFALGIEMDSYAALKRPTKEKKVAYGGLVFTFILTILICPYFSYIDNRKLVEFSICFAIAVSGTASPVLTRLITHLKIGKSDIGKLVIAAGMHSDFMCSMLLSIGYIITPLPVFCKNNIEMYDKIKAGAAIVGQTVFLAIVSPFFVNWVNNENPEGRPIKGSHLVLSIAFMVLSCSFSIVHGYSPLFSAFLTGVCMPGEGRLSKWVITKINYVLNNIYFPIFFLWMGCSLDLKEYDIKLPDTWSRLFVLTAVAIVGKIVGTVISGAMLGFDWPESIAIGLLLTTKGHLHIYLAIKAMNCGASYSSNFGMIIAIFSTVVHGPKVVASIIKRARKRAPTQCMALQLLDPASELRILLCLHGTQNVPTSINFMEISRGSSDPGILVYVTDMIELTDDIAATLDKDEGVRTTTVKDKEVMDMRDQVTNAFQTYVAENSDGITLKRTMAISTISNMPQDICFLAEDLMIALIILPFHRIQRPQGTLDGGNQGFRYVNRKVLRSASCSVGILVDRGFGSIDQITTSHVTFNVAVIFIGGSDDREALTFATRVAQHPKVKLTIIRFLVDTNAESSRLARYKDILAEQEKEKETKLDDEYFAQFYEKHVLGGHITYTEKHLANAAETFSVLRSFEGQYSLVIVGREGGLNSILTRGMNDWQQCPELGPIGDVLSGPEFSLTVSVLIIQQHKLKGDLDGLDEDFSIM</sequence>
<dbReference type="Pfam" id="PF23256">
    <property type="entry name" value="CHX17_2nd"/>
    <property type="match status" value="1"/>
</dbReference>
<dbReference type="InterPro" id="IPR057290">
    <property type="entry name" value="CHX17_C"/>
</dbReference>
<evidence type="ECO:0000256" key="2">
    <source>
        <dbReference type="ARBA" id="ARBA00022448"/>
    </source>
</evidence>
<evidence type="ECO:0008006" key="16">
    <source>
        <dbReference type="Google" id="ProtNLM"/>
    </source>
</evidence>
<organism evidence="14 15">
    <name type="scientific">Crotalaria pallida</name>
    <name type="common">Smooth rattlebox</name>
    <name type="synonym">Crotalaria striata</name>
    <dbReference type="NCBI Taxonomy" id="3830"/>
    <lineage>
        <taxon>Eukaryota</taxon>
        <taxon>Viridiplantae</taxon>
        <taxon>Streptophyta</taxon>
        <taxon>Embryophyta</taxon>
        <taxon>Tracheophyta</taxon>
        <taxon>Spermatophyta</taxon>
        <taxon>Magnoliopsida</taxon>
        <taxon>eudicotyledons</taxon>
        <taxon>Gunneridae</taxon>
        <taxon>Pentapetalae</taxon>
        <taxon>rosids</taxon>
        <taxon>fabids</taxon>
        <taxon>Fabales</taxon>
        <taxon>Fabaceae</taxon>
        <taxon>Papilionoideae</taxon>
        <taxon>50 kb inversion clade</taxon>
        <taxon>genistoids sensu lato</taxon>
        <taxon>core genistoids</taxon>
        <taxon>Crotalarieae</taxon>
        <taxon>Crotalaria</taxon>
    </lineage>
</organism>
<feature type="transmembrane region" description="Helical" evidence="10">
    <location>
        <begin position="395"/>
        <end position="417"/>
    </location>
</feature>
<feature type="transmembrane region" description="Helical" evidence="10">
    <location>
        <begin position="112"/>
        <end position="133"/>
    </location>
</feature>
<evidence type="ECO:0000259" key="11">
    <source>
        <dbReference type="Pfam" id="PF00999"/>
    </source>
</evidence>
<feature type="transmembrane region" description="Helical" evidence="10">
    <location>
        <begin position="139"/>
        <end position="163"/>
    </location>
</feature>
<feature type="transmembrane region" description="Helical" evidence="10">
    <location>
        <begin position="365"/>
        <end position="383"/>
    </location>
</feature>
<evidence type="ECO:0000256" key="6">
    <source>
        <dbReference type="ARBA" id="ARBA00022989"/>
    </source>
</evidence>
<evidence type="ECO:0000256" key="8">
    <source>
        <dbReference type="ARBA" id="ARBA00023136"/>
    </source>
</evidence>
<dbReference type="Pfam" id="PF23259">
    <property type="entry name" value="CHX17_C"/>
    <property type="match status" value="1"/>
</dbReference>
<keyword evidence="6 10" id="KW-1133">Transmembrane helix</keyword>
<feature type="domain" description="Cation/H(+) antiporter C-terminal" evidence="13">
    <location>
        <begin position="614"/>
        <end position="772"/>
    </location>
</feature>
<dbReference type="PANTHER" id="PTHR32468:SF145">
    <property type="entry name" value="CATION_H(+) ANTIPORTER 28"/>
    <property type="match status" value="1"/>
</dbReference>
<dbReference type="GO" id="GO:0006885">
    <property type="term" value="P:regulation of pH"/>
    <property type="evidence" value="ECO:0007669"/>
    <property type="project" value="TreeGrafter"/>
</dbReference>
<keyword evidence="5" id="KW-0630">Potassium</keyword>
<evidence type="ECO:0000259" key="13">
    <source>
        <dbReference type="Pfam" id="PF23259"/>
    </source>
</evidence>
<comment type="subcellular location">
    <subcellularLocation>
        <location evidence="1">Membrane</location>
        <topology evidence="1">Multi-pass membrane protein</topology>
    </subcellularLocation>
</comment>
<protein>
    <recommendedName>
        <fullName evidence="16">Cation/H+ exchanger domain-containing protein</fullName>
    </recommendedName>
</protein>
<evidence type="ECO:0000313" key="15">
    <source>
        <dbReference type="Proteomes" id="UP001372338"/>
    </source>
</evidence>
<evidence type="ECO:0000256" key="9">
    <source>
        <dbReference type="ARBA" id="ARBA00038341"/>
    </source>
</evidence>
<dbReference type="Gene3D" id="1.20.1530.20">
    <property type="match status" value="1"/>
</dbReference>
<feature type="transmembrane region" description="Helical" evidence="10">
    <location>
        <begin position="217"/>
        <end position="238"/>
    </location>
</feature>
<dbReference type="GO" id="GO:1902600">
    <property type="term" value="P:proton transmembrane transport"/>
    <property type="evidence" value="ECO:0007669"/>
    <property type="project" value="InterPro"/>
</dbReference>
<dbReference type="Pfam" id="PF00999">
    <property type="entry name" value="Na_H_Exchanger"/>
    <property type="match status" value="1"/>
</dbReference>
<keyword evidence="8 10" id="KW-0472">Membrane</keyword>
<dbReference type="PANTHER" id="PTHR32468">
    <property type="entry name" value="CATION/H + ANTIPORTER"/>
    <property type="match status" value="1"/>
</dbReference>
<keyword evidence="3" id="KW-0633">Potassium transport</keyword>
<evidence type="ECO:0000256" key="3">
    <source>
        <dbReference type="ARBA" id="ARBA00022538"/>
    </source>
</evidence>
<evidence type="ECO:0000256" key="4">
    <source>
        <dbReference type="ARBA" id="ARBA00022692"/>
    </source>
</evidence>
<accession>A0AAN9E222</accession>
<feature type="transmembrane region" description="Helical" evidence="10">
    <location>
        <begin position="250"/>
        <end position="272"/>
    </location>
</feature>
<feature type="transmembrane region" description="Helical" evidence="10">
    <location>
        <begin position="26"/>
        <end position="43"/>
    </location>
</feature>
<comment type="similarity">
    <text evidence="9">Belongs to the monovalent cation:proton antiporter 2 (CPA2) transporter (TC 2.A.37) family. CHX (TC 2.A.37.4) subfamily.</text>
</comment>